<keyword evidence="5" id="KW-0786">Thiamine pyrophosphate</keyword>
<dbReference type="Gene3D" id="3.40.50.970">
    <property type="match status" value="1"/>
</dbReference>
<evidence type="ECO:0000259" key="6">
    <source>
        <dbReference type="Pfam" id="PF00676"/>
    </source>
</evidence>
<dbReference type="Pfam" id="PF02779">
    <property type="entry name" value="Transket_pyr"/>
    <property type="match status" value="1"/>
</dbReference>
<evidence type="ECO:0000256" key="1">
    <source>
        <dbReference type="ARBA" id="ARBA00001964"/>
    </source>
</evidence>
<comment type="cofactor">
    <cofactor evidence="1">
        <name>thiamine diphosphate</name>
        <dbReference type="ChEBI" id="CHEBI:58937"/>
    </cofactor>
</comment>
<evidence type="ECO:0000313" key="9">
    <source>
        <dbReference type="Proteomes" id="UP000323930"/>
    </source>
</evidence>
<dbReference type="GO" id="GO:0004591">
    <property type="term" value="F:oxoglutarate dehydrogenase (succinyl-transferring) activity"/>
    <property type="evidence" value="ECO:0007669"/>
    <property type="project" value="UniProtKB-EC"/>
</dbReference>
<dbReference type="GO" id="GO:0045252">
    <property type="term" value="C:oxoglutarate dehydrogenase complex"/>
    <property type="evidence" value="ECO:0007669"/>
    <property type="project" value="TreeGrafter"/>
</dbReference>
<dbReference type="InterPro" id="IPR001017">
    <property type="entry name" value="DH_E1"/>
</dbReference>
<dbReference type="PANTHER" id="PTHR23152:SF4">
    <property type="entry name" value="2-OXOADIPATE DEHYDROGENASE COMPLEX COMPONENT E1"/>
    <property type="match status" value="1"/>
</dbReference>
<evidence type="ECO:0000256" key="2">
    <source>
        <dbReference type="ARBA" id="ARBA00003906"/>
    </source>
</evidence>
<dbReference type="GO" id="GO:0006099">
    <property type="term" value="P:tricarboxylic acid cycle"/>
    <property type="evidence" value="ECO:0007669"/>
    <property type="project" value="TreeGrafter"/>
</dbReference>
<evidence type="ECO:0000256" key="5">
    <source>
        <dbReference type="ARBA" id="ARBA00023052"/>
    </source>
</evidence>
<comment type="function">
    <text evidence="2">E1 component of the 2-oxoglutarate dehydrogenase (OGDH) complex which catalyzes the decarboxylation of 2-oxoglutarate, the first step in the conversion of 2-oxoglutarate to succinyl-CoA and CO(2).</text>
</comment>
<reference evidence="8 9" key="1">
    <citation type="submission" date="2019-08" db="EMBL/GenBank/DDBJ databases">
        <title>Seonamhaeicola sediminis sp. nov., isolated from marine sediment.</title>
        <authorList>
            <person name="Cao W.R."/>
        </authorList>
    </citation>
    <scope>NUCLEOTIDE SEQUENCE [LARGE SCALE GENOMIC DNA]</scope>
    <source>
        <strain evidence="8 9">B011</strain>
    </source>
</reference>
<organism evidence="8 9">
    <name type="scientific">Seonamhaeicola marinus</name>
    <dbReference type="NCBI Taxonomy" id="1912246"/>
    <lineage>
        <taxon>Bacteria</taxon>
        <taxon>Pseudomonadati</taxon>
        <taxon>Bacteroidota</taxon>
        <taxon>Flavobacteriia</taxon>
        <taxon>Flavobacteriales</taxon>
        <taxon>Flavobacteriaceae</taxon>
    </lineage>
</organism>
<protein>
    <recommendedName>
        <fullName evidence="3">oxoglutarate dehydrogenase (succinyl-transferring)</fullName>
        <ecNumber evidence="3">1.2.4.2</ecNumber>
    </recommendedName>
</protein>
<feature type="domain" description="Transketolase-like pyrimidine-binding" evidence="7">
    <location>
        <begin position="229"/>
        <end position="328"/>
    </location>
</feature>
<feature type="non-terminal residue" evidence="8">
    <location>
        <position position="1"/>
    </location>
</feature>
<keyword evidence="4" id="KW-0560">Oxidoreductase</keyword>
<keyword evidence="9" id="KW-1185">Reference proteome</keyword>
<feature type="domain" description="Dehydrogenase E1 component" evidence="6">
    <location>
        <begin position="1"/>
        <end position="159"/>
    </location>
</feature>
<proteinExistence type="predicted"/>
<evidence type="ECO:0000256" key="3">
    <source>
        <dbReference type="ARBA" id="ARBA00012280"/>
    </source>
</evidence>
<name>A0A5D0IJ29_9FLAO</name>
<dbReference type="GO" id="GO:0030976">
    <property type="term" value="F:thiamine pyrophosphate binding"/>
    <property type="evidence" value="ECO:0007669"/>
    <property type="project" value="InterPro"/>
</dbReference>
<gene>
    <name evidence="8" type="ORF">FUA24_07775</name>
</gene>
<dbReference type="GO" id="GO:0005829">
    <property type="term" value="C:cytosol"/>
    <property type="evidence" value="ECO:0007669"/>
    <property type="project" value="TreeGrafter"/>
</dbReference>
<dbReference type="PANTHER" id="PTHR23152">
    <property type="entry name" value="2-OXOGLUTARATE DEHYDROGENASE"/>
    <property type="match status" value="1"/>
</dbReference>
<dbReference type="SUPFAM" id="SSF52518">
    <property type="entry name" value="Thiamin diphosphate-binding fold (THDP-binding)"/>
    <property type="match status" value="2"/>
</dbReference>
<dbReference type="InterPro" id="IPR005475">
    <property type="entry name" value="Transketolase-like_Pyr-bd"/>
</dbReference>
<evidence type="ECO:0000313" key="8">
    <source>
        <dbReference type="EMBL" id="TYA81762.1"/>
    </source>
</evidence>
<feature type="non-terminal residue" evidence="8">
    <location>
        <position position="328"/>
    </location>
</feature>
<dbReference type="Pfam" id="PF00676">
    <property type="entry name" value="E1_dh"/>
    <property type="match status" value="1"/>
</dbReference>
<evidence type="ECO:0000259" key="7">
    <source>
        <dbReference type="Pfam" id="PF02779"/>
    </source>
</evidence>
<dbReference type="InterPro" id="IPR011603">
    <property type="entry name" value="2oxoglutarate_DH_E1"/>
</dbReference>
<dbReference type="Gene3D" id="3.40.50.12470">
    <property type="match status" value="1"/>
</dbReference>
<comment type="caution">
    <text evidence="8">The sequence shown here is derived from an EMBL/GenBank/DDBJ whole genome shotgun (WGS) entry which is preliminary data.</text>
</comment>
<dbReference type="InterPro" id="IPR029061">
    <property type="entry name" value="THDP-binding"/>
</dbReference>
<accession>A0A5D0IJ29</accession>
<dbReference type="Proteomes" id="UP000323930">
    <property type="component" value="Unassembled WGS sequence"/>
</dbReference>
<dbReference type="AlphaFoldDB" id="A0A5D0IJ29"/>
<dbReference type="RefSeq" id="WP_246146988.1">
    <property type="nucleotide sequence ID" value="NZ_VSDQ01000471.1"/>
</dbReference>
<sequence length="328" mass="37538">YEVAQMSKLNGYKTGGTIHIVVNNQIGFTTNYLDARSSTYCTDVAKVTLSPVMHVNADDAEAVAHAIEMALDYRMRFKKDVYIDLLGYRKYGHNEGDEPRFTQPKLYKNIAKHPNPFKIYSDKLIAEGTINKTYSEAIVAEFKERLESEYTKAKEADASKVREFMEERWTNFTRRGLDAMLEETNTAYSEEGLKQISKVVSTVPEGVKFLRKAERILQGREKMVFETDTLDWGMAETLAYGSLLEEGFNVRISGQDVERGTFSHRHAILRDEISEERINLLNTNPNNKGEMYIYNSFLSEYGVLGFDYGYAMANPNTLTIWEAQFGDF</sequence>
<dbReference type="EC" id="1.2.4.2" evidence="3"/>
<evidence type="ECO:0000256" key="4">
    <source>
        <dbReference type="ARBA" id="ARBA00023002"/>
    </source>
</evidence>
<dbReference type="EMBL" id="VSDQ01000471">
    <property type="protein sequence ID" value="TYA81762.1"/>
    <property type="molecule type" value="Genomic_DNA"/>
</dbReference>